<keyword evidence="2" id="KW-1185">Reference proteome</keyword>
<proteinExistence type="predicted"/>
<dbReference type="Gene3D" id="2.40.70.10">
    <property type="entry name" value="Acid Proteases"/>
    <property type="match status" value="1"/>
</dbReference>
<name>A0ABQ4XD63_9ASTR</name>
<reference evidence="1" key="1">
    <citation type="journal article" date="2022" name="Int. J. Mol. Sci.">
        <title>Draft Genome of Tanacetum Coccineum: Genomic Comparison of Closely Related Tanacetum-Family Plants.</title>
        <authorList>
            <person name="Yamashiro T."/>
            <person name="Shiraishi A."/>
            <person name="Nakayama K."/>
            <person name="Satake H."/>
        </authorList>
    </citation>
    <scope>NUCLEOTIDE SEQUENCE</scope>
</reference>
<evidence type="ECO:0000313" key="1">
    <source>
        <dbReference type="EMBL" id="GJS63208.1"/>
    </source>
</evidence>
<sequence>MAANRGHFSKVHDPLVVLFDLLPPYSTTNKITLAGIDHVFGLADEPKSYLVGIVKNVEVHIGRLKLLEDFYVIDMEKDHTTSLLVGRRFLATTSVVIDCRKSKIGVGEGVTMSIFEVKEIDLAFLQEITNRIACRNFFQENECEIFTVSGDGVRIFPDGVIFDEKKPGSS</sequence>
<evidence type="ECO:0000313" key="2">
    <source>
        <dbReference type="Proteomes" id="UP001151760"/>
    </source>
</evidence>
<gene>
    <name evidence="1" type="ORF">Tco_0677772</name>
</gene>
<dbReference type="InterPro" id="IPR021109">
    <property type="entry name" value="Peptidase_aspartic_dom_sf"/>
</dbReference>
<reference evidence="1" key="2">
    <citation type="submission" date="2022-01" db="EMBL/GenBank/DDBJ databases">
        <authorList>
            <person name="Yamashiro T."/>
            <person name="Shiraishi A."/>
            <person name="Satake H."/>
            <person name="Nakayama K."/>
        </authorList>
    </citation>
    <scope>NUCLEOTIDE SEQUENCE</scope>
</reference>
<dbReference type="PANTHER" id="PTHR33067:SF9">
    <property type="entry name" value="RNA-DIRECTED DNA POLYMERASE"/>
    <property type="match status" value="1"/>
</dbReference>
<dbReference type="EMBL" id="BQNB010009414">
    <property type="protein sequence ID" value="GJS63208.1"/>
    <property type="molecule type" value="Genomic_DNA"/>
</dbReference>
<comment type="caution">
    <text evidence="1">The sequence shown here is derived from an EMBL/GenBank/DDBJ whole genome shotgun (WGS) entry which is preliminary data.</text>
</comment>
<accession>A0ABQ4XD63</accession>
<protein>
    <submittedName>
        <fullName evidence="1">MAK10-like protein</fullName>
    </submittedName>
</protein>
<dbReference type="Proteomes" id="UP001151760">
    <property type="component" value="Unassembled WGS sequence"/>
</dbReference>
<organism evidence="1 2">
    <name type="scientific">Tanacetum coccineum</name>
    <dbReference type="NCBI Taxonomy" id="301880"/>
    <lineage>
        <taxon>Eukaryota</taxon>
        <taxon>Viridiplantae</taxon>
        <taxon>Streptophyta</taxon>
        <taxon>Embryophyta</taxon>
        <taxon>Tracheophyta</taxon>
        <taxon>Spermatophyta</taxon>
        <taxon>Magnoliopsida</taxon>
        <taxon>eudicotyledons</taxon>
        <taxon>Gunneridae</taxon>
        <taxon>Pentapetalae</taxon>
        <taxon>asterids</taxon>
        <taxon>campanulids</taxon>
        <taxon>Asterales</taxon>
        <taxon>Asteraceae</taxon>
        <taxon>Asteroideae</taxon>
        <taxon>Anthemideae</taxon>
        <taxon>Anthemidinae</taxon>
        <taxon>Tanacetum</taxon>
    </lineage>
</organism>
<dbReference type="PANTHER" id="PTHR33067">
    <property type="entry name" value="RNA-DIRECTED DNA POLYMERASE-RELATED"/>
    <property type="match status" value="1"/>
</dbReference>